<keyword evidence="1" id="KW-0812">Transmembrane</keyword>
<keyword evidence="3" id="KW-1185">Reference proteome</keyword>
<name>A0A1H3G665_9FLAO</name>
<organism evidence="2 3">
    <name type="scientific">Lutibacter oricola</name>
    <dbReference type="NCBI Taxonomy" id="762486"/>
    <lineage>
        <taxon>Bacteria</taxon>
        <taxon>Pseudomonadati</taxon>
        <taxon>Bacteroidota</taxon>
        <taxon>Flavobacteriia</taxon>
        <taxon>Flavobacteriales</taxon>
        <taxon>Flavobacteriaceae</taxon>
        <taxon>Lutibacter</taxon>
    </lineage>
</organism>
<keyword evidence="1" id="KW-0472">Membrane</keyword>
<proteinExistence type="predicted"/>
<evidence type="ECO:0000256" key="1">
    <source>
        <dbReference type="SAM" id="Phobius"/>
    </source>
</evidence>
<protein>
    <recommendedName>
        <fullName evidence="4">EpsG family protein</fullName>
    </recommendedName>
</protein>
<feature type="transmembrane region" description="Helical" evidence="1">
    <location>
        <begin position="289"/>
        <end position="306"/>
    </location>
</feature>
<feature type="transmembrane region" description="Helical" evidence="1">
    <location>
        <begin position="240"/>
        <end position="260"/>
    </location>
</feature>
<feature type="transmembrane region" description="Helical" evidence="1">
    <location>
        <begin position="46"/>
        <end position="63"/>
    </location>
</feature>
<evidence type="ECO:0000313" key="3">
    <source>
        <dbReference type="Proteomes" id="UP000199595"/>
    </source>
</evidence>
<dbReference type="OrthoDB" id="1439867at2"/>
<accession>A0A1H3G665</accession>
<feature type="transmembrane region" description="Helical" evidence="1">
    <location>
        <begin position="126"/>
        <end position="153"/>
    </location>
</feature>
<feature type="transmembrane region" description="Helical" evidence="1">
    <location>
        <begin position="208"/>
        <end position="228"/>
    </location>
</feature>
<dbReference type="Proteomes" id="UP000199595">
    <property type="component" value="Unassembled WGS sequence"/>
</dbReference>
<evidence type="ECO:0000313" key="2">
    <source>
        <dbReference type="EMBL" id="SDX97849.1"/>
    </source>
</evidence>
<gene>
    <name evidence="2" type="ORF">SAMN05444411_11336</name>
</gene>
<dbReference type="Pfam" id="PF19992">
    <property type="entry name" value="DUF6427"/>
    <property type="match status" value="1"/>
</dbReference>
<dbReference type="RefSeq" id="WP_090126041.1">
    <property type="nucleotide sequence ID" value="NZ_FNNJ01000013.1"/>
</dbReference>
<dbReference type="AlphaFoldDB" id="A0A1H3G665"/>
<feature type="transmembrane region" description="Helical" evidence="1">
    <location>
        <begin position="75"/>
        <end position="106"/>
    </location>
</feature>
<sequence length="307" mass="35178">MIANFFSKSTPAKTFYLVILLCFYYVVAVINGASFEVSIVEIFSKVGYLLFVILFLFTVLFVIKKNTLTLDNLYALFLIVTLVGTFSEILRVNKFMLVNFILMLMFRKVYSLKSGLNTKPKLFDAGLWVGVATLIYFWSVLFIPLILIALVVYRKLSIKNIVIPFVGFVTPIFLMFTYYFYTDSFYLFVEKFIIETSFNFNTYNDLKIVIPIALLLTILLWSVISVTPKIVMISNKLKKAWNIILLQLLISLIIVVISPIKNGSELLFLIIPSSIVIANYLPKSNSTNFRNLILILFLIVSVVVNFL</sequence>
<dbReference type="InterPro" id="IPR045625">
    <property type="entry name" value="DUF6427"/>
</dbReference>
<evidence type="ECO:0008006" key="4">
    <source>
        <dbReference type="Google" id="ProtNLM"/>
    </source>
</evidence>
<reference evidence="2 3" key="1">
    <citation type="submission" date="2016-10" db="EMBL/GenBank/DDBJ databases">
        <authorList>
            <person name="de Groot N.N."/>
        </authorList>
    </citation>
    <scope>NUCLEOTIDE SEQUENCE [LARGE SCALE GENOMIC DNA]</scope>
    <source>
        <strain evidence="2 3">DSM 24956</strain>
    </source>
</reference>
<feature type="transmembrane region" description="Helical" evidence="1">
    <location>
        <begin position="15"/>
        <end position="34"/>
    </location>
</feature>
<feature type="transmembrane region" description="Helical" evidence="1">
    <location>
        <begin position="266"/>
        <end position="282"/>
    </location>
</feature>
<feature type="transmembrane region" description="Helical" evidence="1">
    <location>
        <begin position="160"/>
        <end position="181"/>
    </location>
</feature>
<dbReference type="STRING" id="762486.SAMN05444411_11336"/>
<keyword evidence="1" id="KW-1133">Transmembrane helix</keyword>
<dbReference type="EMBL" id="FNNJ01000013">
    <property type="protein sequence ID" value="SDX97849.1"/>
    <property type="molecule type" value="Genomic_DNA"/>
</dbReference>